<dbReference type="STRING" id="151549.A0A4C1V8C9"/>
<organism evidence="2 3">
    <name type="scientific">Eumeta variegata</name>
    <name type="common">Bagworm moth</name>
    <name type="synonym">Eumeta japonica</name>
    <dbReference type="NCBI Taxonomy" id="151549"/>
    <lineage>
        <taxon>Eukaryota</taxon>
        <taxon>Metazoa</taxon>
        <taxon>Ecdysozoa</taxon>
        <taxon>Arthropoda</taxon>
        <taxon>Hexapoda</taxon>
        <taxon>Insecta</taxon>
        <taxon>Pterygota</taxon>
        <taxon>Neoptera</taxon>
        <taxon>Endopterygota</taxon>
        <taxon>Lepidoptera</taxon>
        <taxon>Glossata</taxon>
        <taxon>Ditrysia</taxon>
        <taxon>Tineoidea</taxon>
        <taxon>Psychidae</taxon>
        <taxon>Oiketicinae</taxon>
        <taxon>Eumeta</taxon>
    </lineage>
</organism>
<gene>
    <name evidence="2" type="ORF">EVAR_85297_1</name>
</gene>
<protein>
    <submittedName>
        <fullName evidence="2">Retrovirus-related Pol polyprotein from type-1 retrotransposable element R1</fullName>
    </submittedName>
</protein>
<dbReference type="Pfam" id="PF00078">
    <property type="entry name" value="RVT_1"/>
    <property type="match status" value="1"/>
</dbReference>
<sequence length="165" mass="18530">MFCNLILDSLLRGFRELGIYVLAFADDLVLMFSGQSASSIEEEANRALACVHCWGVRNKLRFAASKTNSMVLTKKLKYDDPVVYMNDAKISLVGEIRLLGMTVDRKLTGKLAVPKMLDAVQRSVALKACWAQRTVSLHSALILSRLLPLDIRVREAVWLYEVKRG</sequence>
<dbReference type="AlphaFoldDB" id="A0A4C1V8C9"/>
<dbReference type="InterPro" id="IPR000477">
    <property type="entry name" value="RT_dom"/>
</dbReference>
<feature type="domain" description="Reverse transcriptase" evidence="1">
    <location>
        <begin position="3"/>
        <end position="78"/>
    </location>
</feature>
<dbReference type="OrthoDB" id="411823at2759"/>
<keyword evidence="3" id="KW-1185">Reference proteome</keyword>
<reference evidence="2 3" key="1">
    <citation type="journal article" date="2019" name="Commun. Biol.">
        <title>The bagworm genome reveals a unique fibroin gene that provides high tensile strength.</title>
        <authorList>
            <person name="Kono N."/>
            <person name="Nakamura H."/>
            <person name="Ohtoshi R."/>
            <person name="Tomita M."/>
            <person name="Numata K."/>
            <person name="Arakawa K."/>
        </authorList>
    </citation>
    <scope>NUCLEOTIDE SEQUENCE [LARGE SCALE GENOMIC DNA]</scope>
</reference>
<evidence type="ECO:0000259" key="1">
    <source>
        <dbReference type="Pfam" id="PF00078"/>
    </source>
</evidence>
<dbReference type="EMBL" id="BGZK01000290">
    <property type="protein sequence ID" value="GBP34577.1"/>
    <property type="molecule type" value="Genomic_DNA"/>
</dbReference>
<name>A0A4C1V8C9_EUMVA</name>
<comment type="caution">
    <text evidence="2">The sequence shown here is derived from an EMBL/GenBank/DDBJ whole genome shotgun (WGS) entry which is preliminary data.</text>
</comment>
<accession>A0A4C1V8C9</accession>
<dbReference type="Proteomes" id="UP000299102">
    <property type="component" value="Unassembled WGS sequence"/>
</dbReference>
<evidence type="ECO:0000313" key="2">
    <source>
        <dbReference type="EMBL" id="GBP34577.1"/>
    </source>
</evidence>
<proteinExistence type="predicted"/>
<evidence type="ECO:0000313" key="3">
    <source>
        <dbReference type="Proteomes" id="UP000299102"/>
    </source>
</evidence>